<organism evidence="3 4">
    <name type="scientific">Hibiscus sabdariffa</name>
    <name type="common">roselle</name>
    <dbReference type="NCBI Taxonomy" id="183260"/>
    <lineage>
        <taxon>Eukaryota</taxon>
        <taxon>Viridiplantae</taxon>
        <taxon>Streptophyta</taxon>
        <taxon>Embryophyta</taxon>
        <taxon>Tracheophyta</taxon>
        <taxon>Spermatophyta</taxon>
        <taxon>Magnoliopsida</taxon>
        <taxon>eudicotyledons</taxon>
        <taxon>Gunneridae</taxon>
        <taxon>Pentapetalae</taxon>
        <taxon>rosids</taxon>
        <taxon>malvids</taxon>
        <taxon>Malvales</taxon>
        <taxon>Malvaceae</taxon>
        <taxon>Malvoideae</taxon>
        <taxon>Hibiscus</taxon>
    </lineage>
</organism>
<evidence type="ECO:0000313" key="3">
    <source>
        <dbReference type="EMBL" id="KAK9023632.1"/>
    </source>
</evidence>
<accession>A0ABR2SFD6</accession>
<dbReference type="InterPro" id="IPR011141">
    <property type="entry name" value="Polyketide_synthase_type-III"/>
</dbReference>
<dbReference type="PANTHER" id="PTHR11877">
    <property type="entry name" value="HYDROXYMETHYLGLUTARYL-COA SYNTHASE"/>
    <property type="match status" value="1"/>
</dbReference>
<dbReference type="Proteomes" id="UP001396334">
    <property type="component" value="Unassembled WGS sequence"/>
</dbReference>
<dbReference type="Gene3D" id="3.40.47.10">
    <property type="match status" value="1"/>
</dbReference>
<evidence type="ECO:0000256" key="1">
    <source>
        <dbReference type="ARBA" id="ARBA00005531"/>
    </source>
</evidence>
<dbReference type="Pfam" id="PF02797">
    <property type="entry name" value="Chal_sti_synt_C"/>
    <property type="match status" value="1"/>
</dbReference>
<feature type="domain" description="Chalcone/stilbene synthase C-terminal" evidence="2">
    <location>
        <begin position="3"/>
        <end position="101"/>
    </location>
</feature>
<dbReference type="EMBL" id="JBBPBN010000015">
    <property type="protein sequence ID" value="KAK9023632.1"/>
    <property type="molecule type" value="Genomic_DNA"/>
</dbReference>
<name>A0ABR2SFD6_9ROSI</name>
<keyword evidence="4" id="KW-1185">Reference proteome</keyword>
<dbReference type="InterPro" id="IPR016039">
    <property type="entry name" value="Thiolase-like"/>
</dbReference>
<comment type="caution">
    <text evidence="3">The sequence shown here is derived from an EMBL/GenBank/DDBJ whole genome shotgun (WGS) entry which is preliminary data.</text>
</comment>
<protein>
    <recommendedName>
        <fullName evidence="2">Chalcone/stilbene synthase C-terminal domain-containing protein</fullName>
    </recommendedName>
</protein>
<dbReference type="InterPro" id="IPR012328">
    <property type="entry name" value="Chalcone/stilbene_synt_C"/>
</dbReference>
<reference evidence="3 4" key="1">
    <citation type="journal article" date="2024" name="G3 (Bethesda)">
        <title>Genome assembly of Hibiscus sabdariffa L. provides insights into metabolisms of medicinal natural products.</title>
        <authorList>
            <person name="Kim T."/>
        </authorList>
    </citation>
    <scope>NUCLEOTIDE SEQUENCE [LARGE SCALE GENOMIC DNA]</scope>
    <source>
        <strain evidence="3">TK-2024</strain>
        <tissue evidence="3">Old leaves</tissue>
    </source>
</reference>
<evidence type="ECO:0000313" key="4">
    <source>
        <dbReference type="Proteomes" id="UP001396334"/>
    </source>
</evidence>
<sequence>MLPLGIDDLNKLFYVVHPGGPAVLREIEEKLGLGKDKLEASWHVLSEYGNMWSPSVIFVLDHMRNNTTKQDKDVAPTITLGLDWGVSLAFGPGLTLETVVLYF</sequence>
<gene>
    <name evidence="3" type="ORF">V6N11_003842</name>
</gene>
<proteinExistence type="inferred from homology"/>
<dbReference type="PANTHER" id="PTHR11877:SF57">
    <property type="entry name" value="CHALCONE SYNTHASE"/>
    <property type="match status" value="1"/>
</dbReference>
<evidence type="ECO:0000259" key="2">
    <source>
        <dbReference type="Pfam" id="PF02797"/>
    </source>
</evidence>
<comment type="similarity">
    <text evidence="1">Belongs to the thiolase-like superfamily. Chalcone/stilbene synthases family.</text>
</comment>
<dbReference type="SUPFAM" id="SSF53901">
    <property type="entry name" value="Thiolase-like"/>
    <property type="match status" value="1"/>
</dbReference>